<name>A0A9D1TPY8_9BACT</name>
<evidence type="ECO:0000256" key="2">
    <source>
        <dbReference type="ARBA" id="ARBA00022517"/>
    </source>
</evidence>
<dbReference type="InterPro" id="IPR035956">
    <property type="entry name" value="RimP_N_sf"/>
</dbReference>
<dbReference type="PANTHER" id="PTHR33867">
    <property type="entry name" value="RIBOSOME MATURATION FACTOR RIMP"/>
    <property type="match status" value="1"/>
</dbReference>
<gene>
    <name evidence="3" type="primary">rimP</name>
    <name evidence="5" type="ORF">H9894_08385</name>
</gene>
<dbReference type="EMBL" id="DXHV01000073">
    <property type="protein sequence ID" value="HIW01190.1"/>
    <property type="molecule type" value="Genomic_DNA"/>
</dbReference>
<evidence type="ECO:0000256" key="3">
    <source>
        <dbReference type="HAMAP-Rule" id="MF_01077"/>
    </source>
</evidence>
<organism evidence="5 6">
    <name type="scientific">Candidatus Desulfovibrio intestinipullorum</name>
    <dbReference type="NCBI Taxonomy" id="2838536"/>
    <lineage>
        <taxon>Bacteria</taxon>
        <taxon>Pseudomonadati</taxon>
        <taxon>Thermodesulfobacteriota</taxon>
        <taxon>Desulfovibrionia</taxon>
        <taxon>Desulfovibrionales</taxon>
        <taxon>Desulfovibrionaceae</taxon>
        <taxon>Desulfovibrio</taxon>
    </lineage>
</organism>
<evidence type="ECO:0000313" key="6">
    <source>
        <dbReference type="Proteomes" id="UP000886752"/>
    </source>
</evidence>
<sequence>MSHDTLKATLLQLALPAVRAQGLDIWGLELIEGRQMIVRLFVEAATGNTETDMMNGAEGGSEEAAPSREQLSATVDQCEAISRQFSLALDAEDVIDRAYTLEVSTPGFNRIFFSAGQMSAYVGDLIEARMPAPFAPAPSLPARRTWKGTLLSVTDDTFVLAPSTIDADGDIHPEELEPVHIPFAATRRVSRIYVFRRPAKPGKGPKKTKTAPLA</sequence>
<comment type="function">
    <text evidence="3">Required for maturation of 30S ribosomal subunits.</text>
</comment>
<proteinExistence type="inferred from homology"/>
<dbReference type="AlphaFoldDB" id="A0A9D1TPY8"/>
<keyword evidence="1 3" id="KW-0963">Cytoplasm</keyword>
<evidence type="ECO:0000259" key="4">
    <source>
        <dbReference type="Pfam" id="PF02576"/>
    </source>
</evidence>
<dbReference type="SUPFAM" id="SSF75420">
    <property type="entry name" value="YhbC-like, N-terminal domain"/>
    <property type="match status" value="1"/>
</dbReference>
<dbReference type="HAMAP" id="MF_01077">
    <property type="entry name" value="RimP"/>
    <property type="match status" value="1"/>
</dbReference>
<reference evidence="5" key="2">
    <citation type="submission" date="2021-04" db="EMBL/GenBank/DDBJ databases">
        <authorList>
            <person name="Gilroy R."/>
        </authorList>
    </citation>
    <scope>NUCLEOTIDE SEQUENCE</scope>
    <source>
        <strain evidence="5">ChiHecec2B26-446</strain>
    </source>
</reference>
<dbReference type="GO" id="GO:0006412">
    <property type="term" value="P:translation"/>
    <property type="evidence" value="ECO:0007669"/>
    <property type="project" value="TreeGrafter"/>
</dbReference>
<comment type="caution">
    <text evidence="5">The sequence shown here is derived from an EMBL/GenBank/DDBJ whole genome shotgun (WGS) entry which is preliminary data.</text>
</comment>
<dbReference type="InterPro" id="IPR003728">
    <property type="entry name" value="Ribosome_maturation_RimP"/>
</dbReference>
<evidence type="ECO:0000313" key="5">
    <source>
        <dbReference type="EMBL" id="HIW01190.1"/>
    </source>
</evidence>
<comment type="subcellular location">
    <subcellularLocation>
        <location evidence="3">Cytoplasm</location>
    </subcellularLocation>
</comment>
<feature type="domain" description="Ribosome maturation factor RimP N-terminal" evidence="4">
    <location>
        <begin position="16"/>
        <end position="108"/>
    </location>
</feature>
<comment type="similarity">
    <text evidence="3">Belongs to the RimP family.</text>
</comment>
<dbReference type="InterPro" id="IPR028989">
    <property type="entry name" value="RimP_N"/>
</dbReference>
<dbReference type="Pfam" id="PF02576">
    <property type="entry name" value="RimP_N"/>
    <property type="match status" value="1"/>
</dbReference>
<dbReference type="Proteomes" id="UP000886752">
    <property type="component" value="Unassembled WGS sequence"/>
</dbReference>
<accession>A0A9D1TPY8</accession>
<evidence type="ECO:0000256" key="1">
    <source>
        <dbReference type="ARBA" id="ARBA00022490"/>
    </source>
</evidence>
<dbReference type="GO" id="GO:0000028">
    <property type="term" value="P:ribosomal small subunit assembly"/>
    <property type="evidence" value="ECO:0007669"/>
    <property type="project" value="TreeGrafter"/>
</dbReference>
<protein>
    <recommendedName>
        <fullName evidence="3">Ribosome maturation factor RimP</fullName>
    </recommendedName>
</protein>
<keyword evidence="2 3" id="KW-0690">Ribosome biogenesis</keyword>
<reference evidence="5" key="1">
    <citation type="journal article" date="2021" name="PeerJ">
        <title>Extensive microbial diversity within the chicken gut microbiome revealed by metagenomics and culture.</title>
        <authorList>
            <person name="Gilroy R."/>
            <person name="Ravi A."/>
            <person name="Getino M."/>
            <person name="Pursley I."/>
            <person name="Horton D.L."/>
            <person name="Alikhan N.F."/>
            <person name="Baker D."/>
            <person name="Gharbi K."/>
            <person name="Hall N."/>
            <person name="Watson M."/>
            <person name="Adriaenssens E.M."/>
            <person name="Foster-Nyarko E."/>
            <person name="Jarju S."/>
            <person name="Secka A."/>
            <person name="Antonio M."/>
            <person name="Oren A."/>
            <person name="Chaudhuri R.R."/>
            <person name="La Ragione R."/>
            <person name="Hildebrand F."/>
            <person name="Pallen M.J."/>
        </authorList>
    </citation>
    <scope>NUCLEOTIDE SEQUENCE</scope>
    <source>
        <strain evidence="5">ChiHecec2B26-446</strain>
    </source>
</reference>
<dbReference type="GO" id="GO:0005829">
    <property type="term" value="C:cytosol"/>
    <property type="evidence" value="ECO:0007669"/>
    <property type="project" value="TreeGrafter"/>
</dbReference>
<dbReference type="PANTHER" id="PTHR33867:SF1">
    <property type="entry name" value="RIBOSOME MATURATION FACTOR RIMP"/>
    <property type="match status" value="1"/>
</dbReference>
<dbReference type="Gene3D" id="3.30.300.70">
    <property type="entry name" value="RimP-like superfamily, N-terminal"/>
    <property type="match status" value="1"/>
</dbReference>